<comment type="caution">
    <text evidence="9">The sequence shown here is derived from an EMBL/GenBank/DDBJ whole genome shotgun (WGS) entry which is preliminary data.</text>
</comment>
<dbReference type="PROSITE" id="PS51375">
    <property type="entry name" value="PPR"/>
    <property type="match status" value="1"/>
</dbReference>
<dbReference type="AlphaFoldDB" id="A0A830HF13"/>
<feature type="domain" description="Prolyl 4-hydroxylase alpha subunit" evidence="8">
    <location>
        <begin position="458"/>
        <end position="674"/>
    </location>
</feature>
<evidence type="ECO:0000259" key="8">
    <source>
        <dbReference type="SMART" id="SM00702"/>
    </source>
</evidence>
<evidence type="ECO:0000313" key="10">
    <source>
        <dbReference type="Proteomes" id="UP000660262"/>
    </source>
</evidence>
<accession>A0A830HF13</accession>
<feature type="region of interest" description="Disordered" evidence="7">
    <location>
        <begin position="1"/>
        <end position="31"/>
    </location>
</feature>
<reference evidence="9" key="1">
    <citation type="submission" date="2020-10" db="EMBL/GenBank/DDBJ databases">
        <title>Unveiling of a novel bifunctional photoreceptor, Dualchrome1, isolated from a cosmopolitan green alga.</title>
        <authorList>
            <person name="Suzuki S."/>
            <person name="Kawachi M."/>
        </authorList>
    </citation>
    <scope>NUCLEOTIDE SEQUENCE</scope>
    <source>
        <strain evidence="9">NIES 2893</strain>
    </source>
</reference>
<dbReference type="Pfam" id="PF01535">
    <property type="entry name" value="PPR"/>
    <property type="match status" value="1"/>
</dbReference>
<evidence type="ECO:0000256" key="7">
    <source>
        <dbReference type="SAM" id="MobiDB-lite"/>
    </source>
</evidence>
<dbReference type="EMBL" id="BNJQ01000007">
    <property type="protein sequence ID" value="GHP04211.1"/>
    <property type="molecule type" value="Genomic_DNA"/>
</dbReference>
<comment type="cofactor">
    <cofactor evidence="1">
        <name>L-ascorbate</name>
        <dbReference type="ChEBI" id="CHEBI:38290"/>
    </cofactor>
</comment>
<dbReference type="InterPro" id="IPR011990">
    <property type="entry name" value="TPR-like_helical_dom_sf"/>
</dbReference>
<evidence type="ECO:0000313" key="9">
    <source>
        <dbReference type="EMBL" id="GHP04211.1"/>
    </source>
</evidence>
<dbReference type="PANTHER" id="PTHR47447">
    <property type="entry name" value="OS03G0856100 PROTEIN"/>
    <property type="match status" value="1"/>
</dbReference>
<keyword evidence="5" id="KW-0560">Oxidoreductase</keyword>
<sequence>MGKTRAREAKRKQNLRSENAATPSHSVSHPGARRAALKLLASAYAASSSSMALSALEQMSRLGPISTMEANKAMSAAGRGGDVATVRRMFDAMRGVGEGTAIPSLRNVKASTVTYGAAIRFFGGAGDTKAALEAMGQLENSGDLTPDAIAYATAITACRTRQHLEDARALLARAESCKLADVVVFNAMLKLLDTLGEADAALALLARMPSANAISYSHAQLACSRATDDRSQDALALLQRAREAKCANTRTYNAALSALEKNGRWREAMETFALMAPDGGADATPPDAASVRLVLFACVSANPPRLREALSIYIRAERGDFKPNVMPEDVSYRVFLRACDVEGGGALKALQMLCAEENGATADEPLAPVEEQEPFAIPCEANVVEDAQGEESAINGGDTLQSHFRVVYHESGQERMPRNHQDLDLFYCEDTASTVFKNIPAWTTVEAGVSRFDVPGVPGAFVLTNVLSRRECVSIVRTAEALRFRRDEPVRATAATAASTTPILETTTREDLGASTPIATGIDNVEWLCDPHMHERIFKRVAPHIPGATGINRRLRLFRYSQGGVYRPHLDGSWPACALDEKGKYIRDAFAGAQRSRLTFLIYLSDGCEGGHTTFYVPRRDASGRVVAIDRRHVKPHAGCVLCFPHGDDRKSALHEGGAVLSGQTKYVARTDCLFPSTLPSSL</sequence>
<evidence type="ECO:0000256" key="2">
    <source>
        <dbReference type="ARBA" id="ARBA00007626"/>
    </source>
</evidence>
<dbReference type="GO" id="GO:0031418">
    <property type="term" value="F:L-ascorbic acid binding"/>
    <property type="evidence" value="ECO:0007669"/>
    <property type="project" value="InterPro"/>
</dbReference>
<dbReference type="NCBIfam" id="TIGR00756">
    <property type="entry name" value="PPR"/>
    <property type="match status" value="1"/>
</dbReference>
<name>A0A830HF13_9CHLO</name>
<comment type="similarity">
    <text evidence="2">Belongs to the PPR family. P subfamily.</text>
</comment>
<organism evidence="9 10">
    <name type="scientific">Pycnococcus provasolii</name>
    <dbReference type="NCBI Taxonomy" id="41880"/>
    <lineage>
        <taxon>Eukaryota</taxon>
        <taxon>Viridiplantae</taxon>
        <taxon>Chlorophyta</taxon>
        <taxon>Pseudoscourfieldiophyceae</taxon>
        <taxon>Pseudoscourfieldiales</taxon>
        <taxon>Pycnococcaceae</taxon>
        <taxon>Pycnococcus</taxon>
    </lineage>
</organism>
<dbReference type="GO" id="GO:0005506">
    <property type="term" value="F:iron ion binding"/>
    <property type="evidence" value="ECO:0007669"/>
    <property type="project" value="InterPro"/>
</dbReference>
<evidence type="ECO:0000256" key="4">
    <source>
        <dbReference type="ARBA" id="ARBA00022964"/>
    </source>
</evidence>
<dbReference type="GO" id="GO:0016705">
    <property type="term" value="F:oxidoreductase activity, acting on paired donors, with incorporation or reduction of molecular oxygen"/>
    <property type="evidence" value="ECO:0007669"/>
    <property type="project" value="InterPro"/>
</dbReference>
<evidence type="ECO:0000256" key="1">
    <source>
        <dbReference type="ARBA" id="ARBA00001961"/>
    </source>
</evidence>
<dbReference type="OrthoDB" id="69177at2759"/>
<dbReference type="SMART" id="SM00702">
    <property type="entry name" value="P4Hc"/>
    <property type="match status" value="1"/>
</dbReference>
<dbReference type="Gene3D" id="1.25.40.10">
    <property type="entry name" value="Tetratricopeptide repeat domain"/>
    <property type="match status" value="2"/>
</dbReference>
<evidence type="ECO:0000256" key="5">
    <source>
        <dbReference type="ARBA" id="ARBA00023002"/>
    </source>
</evidence>
<dbReference type="PANTHER" id="PTHR47447:SF17">
    <property type="entry name" value="OS12G0638900 PROTEIN"/>
    <property type="match status" value="1"/>
</dbReference>
<protein>
    <recommendedName>
        <fullName evidence="8">Prolyl 4-hydroxylase alpha subunit domain-containing protein</fullName>
    </recommendedName>
</protein>
<evidence type="ECO:0000256" key="3">
    <source>
        <dbReference type="ARBA" id="ARBA00022737"/>
    </source>
</evidence>
<evidence type="ECO:0000256" key="6">
    <source>
        <dbReference type="PROSITE-ProRule" id="PRU00708"/>
    </source>
</evidence>
<keyword evidence="4" id="KW-0223">Dioxygenase</keyword>
<dbReference type="InterPro" id="IPR002885">
    <property type="entry name" value="PPR_rpt"/>
</dbReference>
<dbReference type="Gene3D" id="2.60.120.620">
    <property type="entry name" value="q2cbj1_9rhob like domain"/>
    <property type="match status" value="1"/>
</dbReference>
<dbReference type="Proteomes" id="UP000660262">
    <property type="component" value="Unassembled WGS sequence"/>
</dbReference>
<keyword evidence="10" id="KW-1185">Reference proteome</keyword>
<feature type="repeat" description="PPR" evidence="6">
    <location>
        <begin position="248"/>
        <end position="282"/>
    </location>
</feature>
<proteinExistence type="inferred from homology"/>
<feature type="compositionally biased region" description="Polar residues" evidence="7">
    <location>
        <begin position="16"/>
        <end position="27"/>
    </location>
</feature>
<dbReference type="GO" id="GO:0051213">
    <property type="term" value="F:dioxygenase activity"/>
    <property type="evidence" value="ECO:0007669"/>
    <property type="project" value="UniProtKB-KW"/>
</dbReference>
<dbReference type="InterPro" id="IPR006620">
    <property type="entry name" value="Pro_4_hyd_alph"/>
</dbReference>
<keyword evidence="3" id="KW-0677">Repeat</keyword>
<gene>
    <name evidence="9" type="ORF">PPROV_000296500</name>
</gene>